<protein>
    <submittedName>
        <fullName evidence="1">Uncharacterized protein</fullName>
    </submittedName>
</protein>
<reference evidence="1 2" key="1">
    <citation type="journal article" date="2014" name="Mol. Biol. Evol.">
        <title>Massive expansion of Ubiquitination-related gene families within the Chlamydiae.</title>
        <authorList>
            <person name="Domman D."/>
            <person name="Collingro A."/>
            <person name="Lagkouvardos I."/>
            <person name="Gehre L."/>
            <person name="Weinmaier T."/>
            <person name="Rattei T."/>
            <person name="Subtil A."/>
            <person name="Horn M."/>
        </authorList>
    </citation>
    <scope>NUCLEOTIDE SEQUENCE [LARGE SCALE GENOMIC DNA]</scope>
    <source>
        <strain evidence="1 2">EI2</strain>
    </source>
</reference>
<name>A0A0C1JPD4_9BACT</name>
<accession>A0A0C1JPD4</accession>
<evidence type="ECO:0000313" key="2">
    <source>
        <dbReference type="Proteomes" id="UP000031465"/>
    </source>
</evidence>
<gene>
    <name evidence="1" type="ORF">DB44_CJ00100</name>
</gene>
<sequence>MSAAFLNLACHGFYKQFIHEIIKKLPESLNVTVTSAEKVQVAVIELDGQWSYGENEDNQQ</sequence>
<comment type="caution">
    <text evidence="1">The sequence shown here is derived from an EMBL/GenBank/DDBJ whole genome shotgun (WGS) entry which is preliminary data.</text>
</comment>
<dbReference type="EMBL" id="JSAN01000056">
    <property type="protein sequence ID" value="KIC72396.1"/>
    <property type="molecule type" value="Genomic_DNA"/>
</dbReference>
<dbReference type="Proteomes" id="UP000031465">
    <property type="component" value="Unassembled WGS sequence"/>
</dbReference>
<evidence type="ECO:0000313" key="1">
    <source>
        <dbReference type="EMBL" id="KIC72396.1"/>
    </source>
</evidence>
<dbReference type="PATRIC" id="fig|362787.3.peg.833"/>
<organism evidence="1 2">
    <name type="scientific">Candidatus Protochlamydia amoebophila</name>
    <dbReference type="NCBI Taxonomy" id="362787"/>
    <lineage>
        <taxon>Bacteria</taxon>
        <taxon>Pseudomonadati</taxon>
        <taxon>Chlamydiota</taxon>
        <taxon>Chlamydiia</taxon>
        <taxon>Parachlamydiales</taxon>
        <taxon>Parachlamydiaceae</taxon>
        <taxon>Candidatus Protochlamydia</taxon>
    </lineage>
</organism>
<proteinExistence type="predicted"/>
<dbReference type="AlphaFoldDB" id="A0A0C1JPD4"/>